<protein>
    <submittedName>
        <fullName evidence="2">Uncharacterized protein</fullName>
    </submittedName>
</protein>
<dbReference type="Proteomes" id="UP000887565">
    <property type="component" value="Unplaced"/>
</dbReference>
<dbReference type="WBParaSite" id="nRc.2.0.1.t42142-RA">
    <property type="protein sequence ID" value="nRc.2.0.1.t42142-RA"/>
    <property type="gene ID" value="nRc.2.0.1.g42142"/>
</dbReference>
<proteinExistence type="predicted"/>
<reference evidence="2" key="1">
    <citation type="submission" date="2022-11" db="UniProtKB">
        <authorList>
            <consortium name="WormBaseParasite"/>
        </authorList>
    </citation>
    <scope>IDENTIFICATION</scope>
</reference>
<keyword evidence="1" id="KW-1185">Reference proteome</keyword>
<evidence type="ECO:0000313" key="1">
    <source>
        <dbReference type="Proteomes" id="UP000887565"/>
    </source>
</evidence>
<name>A0A915KVG7_ROMCU</name>
<dbReference type="AlphaFoldDB" id="A0A915KVG7"/>
<sequence>MNSQIYIIDTTGLMEKEWDSDPDNIQDVQIPDWDNINLDIQENLRNGFETLRAGLQYKRHKPYGLSNGICPT</sequence>
<organism evidence="1 2">
    <name type="scientific">Romanomermis culicivorax</name>
    <name type="common">Nematode worm</name>
    <dbReference type="NCBI Taxonomy" id="13658"/>
    <lineage>
        <taxon>Eukaryota</taxon>
        <taxon>Metazoa</taxon>
        <taxon>Ecdysozoa</taxon>
        <taxon>Nematoda</taxon>
        <taxon>Enoplea</taxon>
        <taxon>Dorylaimia</taxon>
        <taxon>Mermithida</taxon>
        <taxon>Mermithoidea</taxon>
        <taxon>Mermithidae</taxon>
        <taxon>Romanomermis</taxon>
    </lineage>
</organism>
<evidence type="ECO:0000313" key="2">
    <source>
        <dbReference type="WBParaSite" id="nRc.2.0.1.t42142-RA"/>
    </source>
</evidence>
<accession>A0A915KVG7</accession>